<dbReference type="InterPro" id="IPR037278">
    <property type="entry name" value="ARFGAP/RecO"/>
</dbReference>
<dbReference type="Gene3D" id="2.30.29.30">
    <property type="entry name" value="Pleckstrin-homology domain (PH domain)/Phosphotyrosine-binding domain (PTB)"/>
    <property type="match status" value="1"/>
</dbReference>
<evidence type="ECO:0000256" key="11">
    <source>
        <dbReference type="SAM" id="Coils"/>
    </source>
</evidence>
<dbReference type="SMART" id="SM00105">
    <property type="entry name" value="ArfGap"/>
    <property type="match status" value="1"/>
</dbReference>
<evidence type="ECO:0008006" key="18">
    <source>
        <dbReference type="Google" id="ProtNLM"/>
    </source>
</evidence>
<dbReference type="OrthoDB" id="435430at2759"/>
<dbReference type="Gene3D" id="1.10.220.150">
    <property type="entry name" value="Arf GTPase activating protein"/>
    <property type="match status" value="1"/>
</dbReference>
<dbReference type="PANTHER" id="PTHR45854:SF5">
    <property type="entry name" value="ARF-GAP WITH SH3 DOMAIN, ANK REPEAT AND PH DOMAIN-CONTAINING PROTEIN 1-LIKE"/>
    <property type="match status" value="1"/>
</dbReference>
<feature type="region of interest" description="Disordered" evidence="12">
    <location>
        <begin position="707"/>
        <end position="743"/>
    </location>
</feature>
<dbReference type="Pfam" id="PF00169">
    <property type="entry name" value="PH"/>
    <property type="match status" value="1"/>
</dbReference>
<accession>A0A8V0ZMV9</accession>
<feature type="repeat" description="ANK" evidence="8">
    <location>
        <begin position="580"/>
        <end position="612"/>
    </location>
</feature>
<dbReference type="FunFam" id="1.25.40.20:FF:000006">
    <property type="entry name" value="Arf-GAP with SH3 domain, ANK repeat and PH domain-containing protein 2"/>
    <property type="match status" value="1"/>
</dbReference>
<dbReference type="SUPFAM" id="SSF50044">
    <property type="entry name" value="SH3-domain"/>
    <property type="match status" value="1"/>
</dbReference>
<evidence type="ECO:0000256" key="5">
    <source>
        <dbReference type="ARBA" id="ARBA00022737"/>
    </source>
</evidence>
<sequence>MGRYKATAGSVEEAVDADRAVLQKMRKAAKAEHGCGQDLISHLAAHIAAQELFSANYQLEGEEQLANAFSTFAAFSQELLIAVRSLLQSLDHNIRFSLESLIKGDMKELKGESKKPLEKAYKDYESKLTKIEKEKRELAKQHGMVRGEVSGGEIAEEMEKERRTFQLNMCEYLIKVNEIKTKKGIDLLQNHIKHCNSHFFQECLNTTAKLKKFTEELIPELQSLKVRQDEEKKQLCALRDQLKAALQLEQREDVGSKQARYNMHQLQGNKQYGTEKTGTLYKKSDGLRKVWQKRKCTVSNGYLTISHSMPNRPPAKLNLLTCQVKPNVDDKKCFDLVSHNRTYRFLAEDEQDCFVWVSVLSNSKEEALNVAFSKVQGAGESSREELTRTIVEEVRNMPGNRECCDCLAPDPTWLSINHGILICIECSGIHREMGVHISRIQSLSLDKLATSELLLARNIGNAGFNDIMEASLSSFSLKPVAHSDMALRKEFIISKYAEKKYAKRSPAAQHPSLPEAVKSKDIFTLLQAYAENMDLTVSVLLQEPGETILHLAVLLSDRTSLHIVDFLVQNSRSLEKQTTVGNTPLHYCCFHNKPECLKLLLKAKASITITNQAGETALDIARRTRHHQCEELLLQAQNNQFNPHVHVEYEWWLGQDDMYESDDELDEKVRTLHGLRSMRTAIGPSPTTLEWVLPVLADHSSPGRTRPLLTSSSIFAEDTRTRRSPSLPLSTKHKRTSSEPAPWVPLSPEKPILGLASGNKQTGPGSGSCYGDGLCWWKKGLLEVCSSALAESDWLWLCAAKVGWRRPDSALSCLQNTLLFRRVRALYDCSADREDELTFRTGEIIVVSEKEDDNWWVSGPVEFKGVFLCCLITLI</sequence>
<comment type="subcellular location">
    <subcellularLocation>
        <location evidence="1">Cytoplasm</location>
    </subcellularLocation>
</comment>
<evidence type="ECO:0000259" key="13">
    <source>
        <dbReference type="PROSITE" id="PS50002"/>
    </source>
</evidence>
<keyword evidence="2 9" id="KW-0728">SH3 domain</keyword>
<dbReference type="InterPro" id="IPR001849">
    <property type="entry name" value="PH_domain"/>
</dbReference>
<organism evidence="16 17">
    <name type="scientific">Gallus gallus</name>
    <name type="common">Chicken</name>
    <dbReference type="NCBI Taxonomy" id="9031"/>
    <lineage>
        <taxon>Eukaryota</taxon>
        <taxon>Metazoa</taxon>
        <taxon>Chordata</taxon>
        <taxon>Craniata</taxon>
        <taxon>Vertebrata</taxon>
        <taxon>Euteleostomi</taxon>
        <taxon>Archelosauria</taxon>
        <taxon>Archosauria</taxon>
        <taxon>Dinosauria</taxon>
        <taxon>Saurischia</taxon>
        <taxon>Theropoda</taxon>
        <taxon>Coelurosauria</taxon>
        <taxon>Aves</taxon>
        <taxon>Neognathae</taxon>
        <taxon>Galloanserae</taxon>
        <taxon>Galliformes</taxon>
        <taxon>Phasianidae</taxon>
        <taxon>Phasianinae</taxon>
        <taxon>Gallus</taxon>
    </lineage>
</organism>
<dbReference type="AlphaFoldDB" id="A0A8V0ZMV9"/>
<evidence type="ECO:0000313" key="16">
    <source>
        <dbReference type="Ensembl" id="ENSGALP00010032030.1"/>
    </source>
</evidence>
<dbReference type="PROSITE" id="PS50115">
    <property type="entry name" value="ARFGAP"/>
    <property type="match status" value="1"/>
</dbReference>
<feature type="domain" description="SH3" evidence="13">
    <location>
        <begin position="818"/>
        <end position="875"/>
    </location>
</feature>
<keyword evidence="10" id="KW-0863">Zinc-finger</keyword>
<evidence type="ECO:0000259" key="14">
    <source>
        <dbReference type="PROSITE" id="PS50003"/>
    </source>
</evidence>
<dbReference type="FunFam" id="2.30.29.30:FF:000012">
    <property type="entry name" value="Arf-GAP with SH3 domain, ANK repeat and PH domain-containing protein 2"/>
    <property type="match status" value="1"/>
</dbReference>
<reference evidence="16" key="1">
    <citation type="submission" date="2020-11" db="EMBL/GenBank/DDBJ databases">
        <title>Gallus gallus (Chicken) genome, bGalGal1, GRCg7b, maternal haplotype autosomes + Z &amp; W.</title>
        <authorList>
            <person name="Warren W."/>
            <person name="Formenti G."/>
            <person name="Fedrigo O."/>
            <person name="Haase B."/>
            <person name="Mountcastle J."/>
            <person name="Balacco J."/>
            <person name="Tracey A."/>
            <person name="Schneider V."/>
            <person name="Okimoto R."/>
            <person name="Cheng H."/>
            <person name="Hawken R."/>
            <person name="Howe K."/>
            <person name="Jarvis E.D."/>
        </authorList>
    </citation>
    <scope>NUCLEOTIDE SEQUENCE [LARGE SCALE GENOMIC DNA]</scope>
    <source>
        <strain evidence="16">Broiler</strain>
    </source>
</reference>
<dbReference type="Pfam" id="PF16746">
    <property type="entry name" value="BAR_3"/>
    <property type="match status" value="1"/>
</dbReference>
<dbReference type="Gene3D" id="2.30.30.40">
    <property type="entry name" value="SH3 Domains"/>
    <property type="match status" value="1"/>
</dbReference>
<feature type="coiled-coil region" evidence="11">
    <location>
        <begin position="114"/>
        <end position="141"/>
    </location>
</feature>
<evidence type="ECO:0000256" key="6">
    <source>
        <dbReference type="ARBA" id="ARBA00022833"/>
    </source>
</evidence>
<dbReference type="SUPFAM" id="SSF48403">
    <property type="entry name" value="Ankyrin repeat"/>
    <property type="match status" value="1"/>
</dbReference>
<dbReference type="PROSITE" id="PS50002">
    <property type="entry name" value="SH3"/>
    <property type="match status" value="1"/>
</dbReference>
<evidence type="ECO:0000313" key="17">
    <source>
        <dbReference type="Proteomes" id="UP000000539"/>
    </source>
</evidence>
<dbReference type="InterPro" id="IPR036770">
    <property type="entry name" value="Ankyrin_rpt-contain_sf"/>
</dbReference>
<dbReference type="PANTHER" id="PTHR45854">
    <property type="entry name" value="ASAP FAMILY MEMBER"/>
    <property type="match status" value="1"/>
</dbReference>
<dbReference type="GO" id="GO:0005096">
    <property type="term" value="F:GTPase activator activity"/>
    <property type="evidence" value="ECO:0007669"/>
    <property type="project" value="InterPro"/>
</dbReference>
<dbReference type="InterPro" id="IPR001452">
    <property type="entry name" value="SH3_domain"/>
</dbReference>
<evidence type="ECO:0000256" key="3">
    <source>
        <dbReference type="ARBA" id="ARBA00022490"/>
    </source>
</evidence>
<dbReference type="FunFam" id="1.25.40.950:FF:000001">
    <property type="entry name" value="Arf-GAP with SH3 domain, ANK repeat and PH domain-containing protein 1"/>
    <property type="match status" value="1"/>
</dbReference>
<dbReference type="InterPro" id="IPR036028">
    <property type="entry name" value="SH3-like_dom_sf"/>
</dbReference>
<feature type="domain" description="Arf-GAP" evidence="15">
    <location>
        <begin position="388"/>
        <end position="509"/>
    </location>
</feature>
<dbReference type="SMART" id="SM00248">
    <property type="entry name" value="ANK"/>
    <property type="match status" value="3"/>
</dbReference>
<evidence type="ECO:0000256" key="1">
    <source>
        <dbReference type="ARBA" id="ARBA00004496"/>
    </source>
</evidence>
<dbReference type="SUPFAM" id="SSF103657">
    <property type="entry name" value="BAR/IMD domain-like"/>
    <property type="match status" value="1"/>
</dbReference>
<dbReference type="Pfam" id="PF00018">
    <property type="entry name" value="SH3_1"/>
    <property type="match status" value="1"/>
</dbReference>
<name>A0A8V0ZMV9_CHICK</name>
<dbReference type="PROSITE" id="PS50088">
    <property type="entry name" value="ANK_REPEAT"/>
    <property type="match status" value="1"/>
</dbReference>
<dbReference type="InterPro" id="IPR002110">
    <property type="entry name" value="Ankyrin_rpt"/>
</dbReference>
<dbReference type="Pfam" id="PF12796">
    <property type="entry name" value="Ank_2"/>
    <property type="match status" value="1"/>
</dbReference>
<dbReference type="Proteomes" id="UP000000539">
    <property type="component" value="Chromosome 20"/>
</dbReference>
<dbReference type="Gene3D" id="1.25.40.20">
    <property type="entry name" value="Ankyrin repeat-containing domain"/>
    <property type="match status" value="1"/>
</dbReference>
<dbReference type="CDD" id="cd08834">
    <property type="entry name" value="ArfGap_ASAP"/>
    <property type="match status" value="1"/>
</dbReference>
<dbReference type="InterPro" id="IPR043593">
    <property type="entry name" value="ASAP"/>
</dbReference>
<dbReference type="GeneTree" id="ENSGT00940000165482"/>
<dbReference type="SMART" id="SM00233">
    <property type="entry name" value="PH"/>
    <property type="match status" value="1"/>
</dbReference>
<dbReference type="InterPro" id="IPR001164">
    <property type="entry name" value="ArfGAP_dom"/>
</dbReference>
<evidence type="ECO:0000256" key="4">
    <source>
        <dbReference type="ARBA" id="ARBA00022723"/>
    </source>
</evidence>
<dbReference type="GO" id="GO:0005737">
    <property type="term" value="C:cytoplasm"/>
    <property type="evidence" value="ECO:0007669"/>
    <property type="project" value="UniProtKB-SubCell"/>
</dbReference>
<keyword evidence="5" id="KW-0677">Repeat</keyword>
<evidence type="ECO:0000259" key="15">
    <source>
        <dbReference type="PROSITE" id="PS50115"/>
    </source>
</evidence>
<evidence type="ECO:0000256" key="9">
    <source>
        <dbReference type="PROSITE-ProRule" id="PRU00192"/>
    </source>
</evidence>
<dbReference type="Pfam" id="PF01412">
    <property type="entry name" value="ArfGap"/>
    <property type="match status" value="1"/>
</dbReference>
<dbReference type="PRINTS" id="PR00405">
    <property type="entry name" value="REVINTRACTNG"/>
</dbReference>
<reference evidence="16" key="3">
    <citation type="submission" date="2025-09" db="UniProtKB">
        <authorList>
            <consortium name="Ensembl"/>
        </authorList>
    </citation>
    <scope>IDENTIFICATION</scope>
    <source>
        <strain evidence="16">broiler</strain>
    </source>
</reference>
<dbReference type="InterPro" id="IPR004148">
    <property type="entry name" value="BAR_dom"/>
</dbReference>
<keyword evidence="17" id="KW-1185">Reference proteome</keyword>
<gene>
    <name evidence="16" type="primary">DDEFL1</name>
</gene>
<dbReference type="InterPro" id="IPR038508">
    <property type="entry name" value="ArfGAP_dom_sf"/>
</dbReference>
<dbReference type="InterPro" id="IPR011993">
    <property type="entry name" value="PH-like_dom_sf"/>
</dbReference>
<dbReference type="Ensembl" id="ENSGALT00010053162.1">
    <property type="protein sequence ID" value="ENSGALP00010032030.1"/>
    <property type="gene ID" value="ENSGALG00010021843.1"/>
</dbReference>
<keyword evidence="6" id="KW-0862">Zinc</keyword>
<evidence type="ECO:0000256" key="7">
    <source>
        <dbReference type="ARBA" id="ARBA00023043"/>
    </source>
</evidence>
<keyword evidence="3" id="KW-0963">Cytoplasm</keyword>
<dbReference type="InterPro" id="IPR037844">
    <property type="entry name" value="PH_ASAP"/>
</dbReference>
<protein>
    <recommendedName>
        <fullName evidence="18">Arf-GAP with SH3 domain, ANK repeat and PH domain-containing protein 2</fullName>
    </recommendedName>
</protein>
<evidence type="ECO:0000256" key="10">
    <source>
        <dbReference type="PROSITE-ProRule" id="PRU00288"/>
    </source>
</evidence>
<dbReference type="SUPFAM" id="SSF50729">
    <property type="entry name" value="PH domain-like"/>
    <property type="match status" value="1"/>
</dbReference>
<keyword evidence="4" id="KW-0479">Metal-binding</keyword>
<dbReference type="GO" id="GO:0008270">
    <property type="term" value="F:zinc ion binding"/>
    <property type="evidence" value="ECO:0007669"/>
    <property type="project" value="UniProtKB-KW"/>
</dbReference>
<dbReference type="InterPro" id="IPR027267">
    <property type="entry name" value="AH/BAR_dom_sf"/>
</dbReference>
<dbReference type="Gene3D" id="1.25.40.950">
    <property type="match status" value="1"/>
</dbReference>
<feature type="domain" description="PH" evidence="14">
    <location>
        <begin position="273"/>
        <end position="365"/>
    </location>
</feature>
<dbReference type="SUPFAM" id="SSF57863">
    <property type="entry name" value="ArfGap/RecO-like zinc finger"/>
    <property type="match status" value="1"/>
</dbReference>
<keyword evidence="11" id="KW-0175">Coiled coil</keyword>
<dbReference type="Gene3D" id="1.20.1270.60">
    <property type="entry name" value="Arfaptin homology (AH) domain/BAR domain"/>
    <property type="match status" value="1"/>
</dbReference>
<dbReference type="FunFam" id="1.20.1270.60:FF:000036">
    <property type="entry name" value="Arf-GAP with SH3 domain, ANK repeat and PH domain-containing protein 3"/>
    <property type="match status" value="1"/>
</dbReference>
<evidence type="ECO:0000256" key="2">
    <source>
        <dbReference type="ARBA" id="ARBA00022443"/>
    </source>
</evidence>
<reference evidence="16" key="2">
    <citation type="submission" date="2025-08" db="UniProtKB">
        <authorList>
            <consortium name="Ensembl"/>
        </authorList>
    </citation>
    <scope>IDENTIFICATION</scope>
    <source>
        <strain evidence="16">broiler</strain>
    </source>
</reference>
<dbReference type="PROSITE" id="PS50003">
    <property type="entry name" value="PH_DOMAIN"/>
    <property type="match status" value="1"/>
</dbReference>
<proteinExistence type="predicted"/>
<evidence type="ECO:0000256" key="12">
    <source>
        <dbReference type="SAM" id="MobiDB-lite"/>
    </source>
</evidence>
<dbReference type="CDD" id="cd13251">
    <property type="entry name" value="PH_ASAP"/>
    <property type="match status" value="1"/>
</dbReference>
<evidence type="ECO:0000256" key="8">
    <source>
        <dbReference type="PROSITE-ProRule" id="PRU00023"/>
    </source>
</evidence>
<keyword evidence="7 8" id="KW-0040">ANK repeat</keyword>
<dbReference type="SMART" id="SM00326">
    <property type="entry name" value="SH3"/>
    <property type="match status" value="1"/>
</dbReference>
<dbReference type="PROSITE" id="PS50297">
    <property type="entry name" value="ANK_REP_REGION"/>
    <property type="match status" value="1"/>
</dbReference>